<evidence type="ECO:0000256" key="13">
    <source>
        <dbReference type="ARBA" id="ARBA00029382"/>
    </source>
</evidence>
<feature type="region of interest" description="Disordered" evidence="15">
    <location>
        <begin position="343"/>
        <end position="400"/>
    </location>
</feature>
<dbReference type="InterPro" id="IPR002421">
    <property type="entry name" value="5-3_exonuclease"/>
</dbReference>
<dbReference type="GO" id="GO:0005654">
    <property type="term" value="C:nucleoplasm"/>
    <property type="evidence" value="ECO:0007669"/>
    <property type="project" value="UniProtKB-SubCell"/>
</dbReference>
<dbReference type="InterPro" id="IPR008918">
    <property type="entry name" value="HhH2"/>
</dbReference>
<dbReference type="SMART" id="SM00475">
    <property type="entry name" value="53EXOc"/>
    <property type="match status" value="1"/>
</dbReference>
<keyword evidence="4 14" id="KW-0479">Metal-binding</keyword>
<dbReference type="PANTHER" id="PTHR11081">
    <property type="entry name" value="FLAP ENDONUCLEASE FAMILY MEMBER"/>
    <property type="match status" value="1"/>
</dbReference>
<keyword evidence="9 14" id="KW-0460">Magnesium</keyword>
<dbReference type="GO" id="GO:0000287">
    <property type="term" value="F:magnesium ion binding"/>
    <property type="evidence" value="ECO:0007669"/>
    <property type="project" value="UniProtKB-UniRule"/>
</dbReference>
<evidence type="ECO:0000256" key="9">
    <source>
        <dbReference type="ARBA" id="ARBA00022842"/>
    </source>
</evidence>
<dbReference type="GO" id="GO:0008409">
    <property type="term" value="F:5'-3' exonuclease activity"/>
    <property type="evidence" value="ECO:0007669"/>
    <property type="project" value="UniProtKB-UniRule"/>
</dbReference>
<dbReference type="SMART" id="SM00485">
    <property type="entry name" value="XPGN"/>
    <property type="match status" value="1"/>
</dbReference>
<proteinExistence type="inferred from homology"/>
<dbReference type="KEGG" id="beq:BEWA_034950"/>
<feature type="domain" description="XPG N-terminal" evidence="18">
    <location>
        <begin position="1"/>
        <end position="109"/>
    </location>
</feature>
<evidence type="ECO:0000256" key="11">
    <source>
        <dbReference type="ARBA" id="ARBA00023204"/>
    </source>
</evidence>
<dbReference type="SUPFAM" id="SSF47807">
    <property type="entry name" value="5' to 3' exonuclease, C-terminal subdomain"/>
    <property type="match status" value="1"/>
</dbReference>
<organism evidence="19 20">
    <name type="scientific">Theileria equi strain WA</name>
    <dbReference type="NCBI Taxonomy" id="1537102"/>
    <lineage>
        <taxon>Eukaryota</taxon>
        <taxon>Sar</taxon>
        <taxon>Alveolata</taxon>
        <taxon>Apicomplexa</taxon>
        <taxon>Aconoidasida</taxon>
        <taxon>Piroplasmida</taxon>
        <taxon>Theileriidae</taxon>
        <taxon>Theileria</taxon>
    </lineage>
</organism>
<keyword evidence="20" id="KW-1185">Reference proteome</keyword>
<dbReference type="GO" id="GO:0003677">
    <property type="term" value="F:DNA binding"/>
    <property type="evidence" value="ECO:0007669"/>
    <property type="project" value="UniProtKB-UniRule"/>
</dbReference>
<keyword evidence="5 14" id="KW-0255">Endonuclease</keyword>
<dbReference type="HAMAP" id="MF_00614">
    <property type="entry name" value="Fen"/>
    <property type="match status" value="1"/>
</dbReference>
<feature type="domain" description="5'-3' exonuclease" evidence="16">
    <location>
        <begin position="31"/>
        <end position="334"/>
    </location>
</feature>
<keyword evidence="8 14" id="KW-0269">Exonuclease</keyword>
<evidence type="ECO:0000256" key="12">
    <source>
        <dbReference type="ARBA" id="ARBA00023242"/>
    </source>
</evidence>
<evidence type="ECO:0000256" key="4">
    <source>
        <dbReference type="ARBA" id="ARBA00022723"/>
    </source>
</evidence>
<gene>
    <name evidence="19" type="ORF">BEWA_034950</name>
</gene>
<evidence type="ECO:0000256" key="3">
    <source>
        <dbReference type="ARBA" id="ARBA00022722"/>
    </source>
</evidence>
<dbReference type="InterPro" id="IPR006084">
    <property type="entry name" value="XPG/Rad2"/>
</dbReference>
<evidence type="ECO:0000313" key="19">
    <source>
        <dbReference type="EMBL" id="EKX73459.1"/>
    </source>
</evidence>
<dbReference type="GO" id="GO:0005730">
    <property type="term" value="C:nucleolus"/>
    <property type="evidence" value="ECO:0007669"/>
    <property type="project" value="UniProtKB-SubCell"/>
</dbReference>
<dbReference type="Gene3D" id="3.40.50.1010">
    <property type="entry name" value="5'-nuclease"/>
    <property type="match status" value="1"/>
</dbReference>
<feature type="compositionally biased region" description="Basic and acidic residues" evidence="15">
    <location>
        <begin position="456"/>
        <end position="466"/>
    </location>
</feature>
<dbReference type="SUPFAM" id="SSF88723">
    <property type="entry name" value="PIN domain-like"/>
    <property type="match status" value="1"/>
</dbReference>
<name>L1LDV2_THEEQ</name>
<dbReference type="GO" id="GO:0017108">
    <property type="term" value="F:5'-flap endonuclease activity"/>
    <property type="evidence" value="ECO:0007669"/>
    <property type="project" value="UniProtKB-UniRule"/>
</dbReference>
<evidence type="ECO:0000256" key="14">
    <source>
        <dbReference type="HAMAP-Rule" id="MF_03140"/>
    </source>
</evidence>
<comment type="similarity">
    <text evidence="14">Belongs to the XPG/RAD2 endonuclease family. FEN1 subfamily.</text>
</comment>
<accession>L1LDV2</accession>
<dbReference type="Pfam" id="PF00867">
    <property type="entry name" value="XPG_I"/>
    <property type="match status" value="1"/>
</dbReference>
<keyword evidence="7 14" id="KW-0378">Hydrolase</keyword>
<dbReference type="Gene3D" id="1.10.150.20">
    <property type="entry name" value="5' to 3' exonuclease, C-terminal subdomain"/>
    <property type="match status" value="1"/>
</dbReference>
<dbReference type="InterPro" id="IPR006086">
    <property type="entry name" value="XPG-I_dom"/>
</dbReference>
<feature type="region of interest" description="Disordered" evidence="15">
    <location>
        <begin position="480"/>
        <end position="503"/>
    </location>
</feature>
<dbReference type="Proteomes" id="UP000031512">
    <property type="component" value="Unassembled WGS sequence"/>
</dbReference>
<comment type="function">
    <text evidence="13 14">Structure-specific nuclease with 5'-flap endonuclease and 5'-3' exonuclease activities involved in DNA replication and repair. During DNA replication, cleaves the 5'-overhanging flap structure that is generated by displacement synthesis when DNA polymerase encounters the 5'-end of a downstream Okazaki fragment. It enters the flap from the 5'-end and then tracks to cleave the flap base, leaving a nick for ligation. Also involved in the long patch base excision repair (LP-BER) pathway, by cleaving within the apurinic/apyrimidinic (AP) site-terminated flap. Acts as a genome stabilization factor that prevents flaps from equilibrating into structures that lead to duplications and deletions. Also possesses 5'-3' exonuclease activity on nicked or gapped double-stranded DNA, and exhibits RNase H activity. Also involved in replication and repair of rDNA and in repairing mitochondrial DNA.</text>
</comment>
<feature type="region of interest" description="Disordered" evidence="15">
    <location>
        <begin position="427"/>
        <end position="466"/>
    </location>
</feature>
<evidence type="ECO:0000256" key="7">
    <source>
        <dbReference type="ARBA" id="ARBA00022801"/>
    </source>
</evidence>
<evidence type="ECO:0000256" key="15">
    <source>
        <dbReference type="SAM" id="MobiDB-lite"/>
    </source>
</evidence>
<keyword evidence="11 14" id="KW-0234">DNA repair</keyword>
<dbReference type="CDD" id="cd09907">
    <property type="entry name" value="H3TH_FEN1-Euk"/>
    <property type="match status" value="1"/>
</dbReference>
<feature type="compositionally biased region" description="Polar residues" evidence="15">
    <location>
        <begin position="362"/>
        <end position="371"/>
    </location>
</feature>
<evidence type="ECO:0000259" key="16">
    <source>
        <dbReference type="SMART" id="SM00475"/>
    </source>
</evidence>
<evidence type="ECO:0000259" key="17">
    <source>
        <dbReference type="SMART" id="SM00484"/>
    </source>
</evidence>
<dbReference type="RefSeq" id="XP_004832911.1">
    <property type="nucleotide sequence ID" value="XM_004832854.1"/>
</dbReference>
<keyword evidence="12 14" id="KW-0539">Nucleus</keyword>
<dbReference type="STRING" id="1537102.L1LDV2"/>
<keyword evidence="2 14" id="KW-0235">DNA replication</keyword>
<dbReference type="eggNOG" id="KOG2519">
    <property type="taxonomic scope" value="Eukaryota"/>
</dbReference>
<evidence type="ECO:0000256" key="5">
    <source>
        <dbReference type="ARBA" id="ARBA00022759"/>
    </source>
</evidence>
<comment type="cofactor">
    <cofactor evidence="14">
        <name>Mg(2+)</name>
        <dbReference type="ChEBI" id="CHEBI:18420"/>
    </cofactor>
    <text evidence="14">Binds 2 magnesium ions per subunit. They probably participate in the reaction catalyzed by the enzyme. May bind an additional third magnesium ion after substrate binding.</text>
</comment>
<dbReference type="InterPro" id="IPR029060">
    <property type="entry name" value="PIN-like_dom_sf"/>
</dbReference>
<dbReference type="OrthoDB" id="361602at2759"/>
<keyword evidence="1 14" id="KW-0597">Phosphoprotein</keyword>
<dbReference type="Pfam" id="PF00752">
    <property type="entry name" value="XPG_N"/>
    <property type="match status" value="1"/>
</dbReference>
<dbReference type="InterPro" id="IPR036279">
    <property type="entry name" value="5-3_exonuclease_C_sf"/>
</dbReference>
<dbReference type="SMART" id="SM00484">
    <property type="entry name" value="XPGI"/>
    <property type="match status" value="1"/>
</dbReference>
<dbReference type="PRINTS" id="PR00853">
    <property type="entry name" value="XPGRADSUPER"/>
</dbReference>
<evidence type="ECO:0000256" key="10">
    <source>
        <dbReference type="ARBA" id="ARBA00023128"/>
    </source>
</evidence>
<dbReference type="CDD" id="cd09867">
    <property type="entry name" value="PIN_FEN1"/>
    <property type="match status" value="1"/>
</dbReference>
<evidence type="ECO:0000256" key="6">
    <source>
        <dbReference type="ARBA" id="ARBA00022763"/>
    </source>
</evidence>
<feature type="domain" description="XPG-I" evidence="17">
    <location>
        <begin position="148"/>
        <end position="215"/>
    </location>
</feature>
<dbReference type="InterPro" id="IPR006085">
    <property type="entry name" value="XPG_DNA_repair_N"/>
</dbReference>
<comment type="caution">
    <text evidence="19">The sequence shown here is derived from an EMBL/GenBank/DDBJ whole genome shotgun (WGS) entry which is preliminary data.</text>
</comment>
<sequence>MGIKGLIGFLSETAPSSIKEVPLESLSGETIAIDASAALYQFAIAIRDTSYLSTLVNSKGESTSHISGLMNRCVRILEAGIKPIFVFDSTPPDLKLDTLSKRKERREEAEASLEAAKEAGDSETIKKLVGRTVKVSKEQNNSAKQLLRLMGIPVVEAKEEAEAQCAQLVQEGIATAVASEDSDSLVFGCRILLRNLSGKKVLRIDQEKVLSLLGFTRAQFTDFCILCGCDYCGTIKGIGPKNAYSLIKKYKSIEEILKFKGETLPGFEEARRYFLAPQVFEGANPETTFPNLEELRKFLIENDFNSERVDKFILKLTKARKVKVQLSLGRFFGKDTAALQKKTVKEDTKPVISTEEKDSDIDSVSTQYTESQHIDKDPLTPQNRDTPTQEKRQREDDTPKRRWIHYSALKLSDEVEPENLADEDVYSELQQVSSMPLGDEKEDEETGKGNKKSKSGTRENKAPTEKVLDSCNSSYGLFYPDRTEGLKSTVPQYSGDMDDSEESLIDEPPVTIEVEEDEVPEHLKQFICTNHYKPMIQIKRTDPGELDDASVKELIKSTIEQTLENSDESIGKEYTNLEMPTDSLLFPNSLIKEFRCSVNALGNRRSEQLWASSYSHGVSWEHLDMLYLKFIKGRDESIKNWDDNAKEIVEFASQVARRKIQEWKPSITHSPPRLLRKWTHKLYNVWYERYMGAYSPCMLSRYLKGEVTDCVLAREINEYVETKSTRLPFKTQTSRSNPHFVTRTRN</sequence>
<evidence type="ECO:0000256" key="2">
    <source>
        <dbReference type="ARBA" id="ARBA00022705"/>
    </source>
</evidence>
<keyword evidence="3 14" id="KW-0540">Nuclease</keyword>
<dbReference type="GeneID" id="15807853"/>
<reference evidence="19 20" key="1">
    <citation type="journal article" date="2012" name="BMC Genomics">
        <title>Comparative genomic analysis and phylogenetic position of Theileria equi.</title>
        <authorList>
            <person name="Kappmeyer L.S."/>
            <person name="Thiagarajan M."/>
            <person name="Herndon D.R."/>
            <person name="Ramsay J.D."/>
            <person name="Caler E."/>
            <person name="Djikeng A."/>
            <person name="Gillespie J.J."/>
            <person name="Lau A.O."/>
            <person name="Roalson E.H."/>
            <person name="Silva J.C."/>
            <person name="Silva M.G."/>
            <person name="Suarez C.E."/>
            <person name="Ueti M.W."/>
            <person name="Nene V.M."/>
            <person name="Mealey R.H."/>
            <person name="Knowles D.P."/>
            <person name="Brayton K.A."/>
        </authorList>
    </citation>
    <scope>NUCLEOTIDE SEQUENCE [LARGE SCALE GENOMIC DNA]</scope>
    <source>
        <strain evidence="19 20">WA</strain>
    </source>
</reference>
<evidence type="ECO:0000256" key="1">
    <source>
        <dbReference type="ARBA" id="ARBA00022553"/>
    </source>
</evidence>
<dbReference type="AlphaFoldDB" id="L1LDV2"/>
<dbReference type="SMART" id="SM00279">
    <property type="entry name" value="HhH2"/>
    <property type="match status" value="1"/>
</dbReference>
<feature type="compositionally biased region" description="Basic and acidic residues" evidence="15">
    <location>
        <begin position="387"/>
        <end position="400"/>
    </location>
</feature>
<evidence type="ECO:0000256" key="8">
    <source>
        <dbReference type="ARBA" id="ARBA00022839"/>
    </source>
</evidence>
<comment type="subcellular location">
    <subcellularLocation>
        <location evidence="14">Nucleus</location>
        <location evidence="14">Nucleolus</location>
    </subcellularLocation>
    <subcellularLocation>
        <location evidence="14">Nucleus</location>
        <location evidence="14">Nucleoplasm</location>
    </subcellularLocation>
    <subcellularLocation>
        <location evidence="14">Mitochondrion</location>
    </subcellularLocation>
    <text evidence="14">Resides mostly in the nucleoli and relocalizes to the nucleoplasm upon DNA damage.</text>
</comment>
<keyword evidence="10 14" id="KW-0496">Mitochondrion</keyword>
<dbReference type="VEuPathDB" id="PiroplasmaDB:BEWA_034950"/>
<dbReference type="GO" id="GO:0043137">
    <property type="term" value="P:DNA replication, removal of RNA primer"/>
    <property type="evidence" value="ECO:0007669"/>
    <property type="project" value="UniProtKB-UniRule"/>
</dbReference>
<dbReference type="FunFam" id="3.40.50.1010:FF:000016">
    <property type="entry name" value="Flap endonuclease 1"/>
    <property type="match status" value="1"/>
</dbReference>
<keyword evidence="6 14" id="KW-0227">DNA damage</keyword>
<dbReference type="PANTHER" id="PTHR11081:SF9">
    <property type="entry name" value="FLAP ENDONUCLEASE 1"/>
    <property type="match status" value="1"/>
</dbReference>
<evidence type="ECO:0000313" key="20">
    <source>
        <dbReference type="Proteomes" id="UP000031512"/>
    </source>
</evidence>
<evidence type="ECO:0000259" key="18">
    <source>
        <dbReference type="SMART" id="SM00485"/>
    </source>
</evidence>
<dbReference type="EMBL" id="ACOU01000002">
    <property type="protein sequence ID" value="EKX73459.1"/>
    <property type="molecule type" value="Genomic_DNA"/>
</dbReference>
<dbReference type="GO" id="GO:0006284">
    <property type="term" value="P:base-excision repair"/>
    <property type="evidence" value="ECO:0007669"/>
    <property type="project" value="UniProtKB-UniRule"/>
</dbReference>
<dbReference type="InterPro" id="IPR023426">
    <property type="entry name" value="Flap_endonuc"/>
</dbReference>
<dbReference type="GO" id="GO:0005739">
    <property type="term" value="C:mitochondrion"/>
    <property type="evidence" value="ECO:0007669"/>
    <property type="project" value="UniProtKB-SubCell"/>
</dbReference>
<protein>
    <recommendedName>
        <fullName evidence="14">Flap endonuclease 1</fullName>
        <shortName evidence="14">FEN-1</shortName>
        <ecNumber evidence="14">3.1.-.-</ecNumber>
    </recommendedName>
    <alternativeName>
        <fullName evidence="14">Flap structure-specific endonuclease 1</fullName>
    </alternativeName>
</protein>
<dbReference type="EC" id="3.1.-.-" evidence="14"/>